<accession>A0AAD2WA10</accession>
<dbReference type="GO" id="GO:0016491">
    <property type="term" value="F:oxidoreductase activity"/>
    <property type="evidence" value="ECO:0007669"/>
    <property type="project" value="UniProtKB-KW"/>
</dbReference>
<dbReference type="Proteomes" id="UP000013237">
    <property type="component" value="Unassembled WGS sequence"/>
</dbReference>
<evidence type="ECO:0000313" key="4">
    <source>
        <dbReference type="EMBL" id="ENY76939.1"/>
    </source>
</evidence>
<dbReference type="SUPFAM" id="SSF89733">
    <property type="entry name" value="L-sulfolactate dehydrogenase-like"/>
    <property type="match status" value="1"/>
</dbReference>
<organism evidence="4 5">
    <name type="scientific">Pseudomonas putida TRO1</name>
    <dbReference type="NCBI Taxonomy" id="1227924"/>
    <lineage>
        <taxon>Bacteria</taxon>
        <taxon>Pseudomonadati</taxon>
        <taxon>Pseudomonadota</taxon>
        <taxon>Gammaproteobacteria</taxon>
        <taxon>Pseudomonadales</taxon>
        <taxon>Pseudomonadaceae</taxon>
        <taxon>Pseudomonas</taxon>
    </lineage>
</organism>
<dbReference type="InterPro" id="IPR043144">
    <property type="entry name" value="Mal/L-sulf/L-lact_DH-like_ah"/>
</dbReference>
<dbReference type="Gene3D" id="3.30.1370.60">
    <property type="entry name" value="Hypothetical oxidoreductase yiak, domain 2"/>
    <property type="match status" value="1"/>
</dbReference>
<proteinExistence type="inferred from homology"/>
<comment type="caution">
    <text evidence="4">The sequence shown here is derived from an EMBL/GenBank/DDBJ whole genome shotgun (WGS) entry which is preliminary data.</text>
</comment>
<dbReference type="AlphaFoldDB" id="A0AAD2WA10"/>
<evidence type="ECO:0000256" key="2">
    <source>
        <dbReference type="ARBA" id="ARBA00023002"/>
    </source>
</evidence>
<evidence type="ECO:0000256" key="1">
    <source>
        <dbReference type="ARBA" id="ARBA00006056"/>
    </source>
</evidence>
<dbReference type="EMBL" id="APBQ01000096">
    <property type="protein sequence ID" value="ENY76939.1"/>
    <property type="molecule type" value="Genomic_DNA"/>
</dbReference>
<gene>
    <name evidence="4" type="ORF">C206_14809</name>
</gene>
<keyword evidence="3" id="KW-0732">Signal</keyword>
<feature type="chain" id="PRO_5041987203" evidence="3">
    <location>
        <begin position="21"/>
        <end position="386"/>
    </location>
</feature>
<reference evidence="4 5" key="1">
    <citation type="submission" date="2013-02" db="EMBL/GenBank/DDBJ databases">
        <title>Insights into the proteome of triclosan-resistant Pseudomonas putida TRO1, isolated from activated sludge.</title>
        <authorList>
            <person name="Lolas I.B."/>
            <person name="Almeida B."/>
            <person name="Starnawski P.M."/>
            <person name="Soenderkaer M."/>
            <person name="Nielsen K.L."/>
            <person name="Nielsen J.L."/>
        </authorList>
    </citation>
    <scope>NUCLEOTIDE SEQUENCE [LARGE SCALE GENOMIC DNA]</scope>
    <source>
        <strain evidence="4 5">TRO1</strain>
    </source>
</reference>
<feature type="signal peptide" evidence="3">
    <location>
        <begin position="1"/>
        <end position="20"/>
    </location>
</feature>
<evidence type="ECO:0000256" key="3">
    <source>
        <dbReference type="SAM" id="SignalP"/>
    </source>
</evidence>
<dbReference type="InterPro" id="IPR003767">
    <property type="entry name" value="Malate/L-lactate_DH-like"/>
</dbReference>
<dbReference type="PANTHER" id="PTHR11091:SF0">
    <property type="entry name" value="MALATE DEHYDROGENASE"/>
    <property type="match status" value="1"/>
</dbReference>
<dbReference type="InterPro" id="IPR036111">
    <property type="entry name" value="Mal/L-sulfo/L-lacto_DH-like_sf"/>
</dbReference>
<dbReference type="Gene3D" id="1.10.1530.10">
    <property type="match status" value="1"/>
</dbReference>
<sequence length="386" mass="39661">MTRYRSFAATAALAGSLAAAHLQPESTEAPMDDDKPEKRLSLTDATAFAQQLCLAHGTSYAVATALANATVSAQAHGQHEVGFGHLPDYLSGFAAGRIATAAEPIVTQVAPAMIRCDAARGIAQLGFDRAFPALCSNAHQLGIALFAQFNAFTCGELGYYTRRLAREGLVALAFTNGSPLLTVAGQSRPLYSTNPIAFAAASDTGRLLAIDQASSATAYVNLLRAAEAGEAIPAGWAVDGQGNETHSAREALHGTLLAFGGGRGANIALMVEVLAAGVTGANWSLDAGDFRAGSESPGAGMLVIGIAPRLLDECFASRLDEQMARLEALGVYLPGKGKEQAYARALREGISLPLAAYDAFRGAVGVVTSFAIAGCGSLPDRGGGCS</sequence>
<protein>
    <submittedName>
        <fullName evidence="4">Malate/L-lactate dehydrogenase family protein</fullName>
    </submittedName>
</protein>
<dbReference type="PANTHER" id="PTHR11091">
    <property type="entry name" value="OXIDOREDUCTASE-RELATED"/>
    <property type="match status" value="1"/>
</dbReference>
<dbReference type="Pfam" id="PF02615">
    <property type="entry name" value="Ldh_2"/>
    <property type="match status" value="1"/>
</dbReference>
<keyword evidence="2" id="KW-0560">Oxidoreductase</keyword>
<name>A0AAD2WA10_PSEPU</name>
<dbReference type="InterPro" id="IPR043143">
    <property type="entry name" value="Mal/L-sulf/L-lact_DH-like_NADP"/>
</dbReference>
<comment type="similarity">
    <text evidence="1">Belongs to the LDH2/MDH2 oxidoreductase family.</text>
</comment>
<evidence type="ECO:0000313" key="5">
    <source>
        <dbReference type="Proteomes" id="UP000013237"/>
    </source>
</evidence>